<evidence type="ECO:0008006" key="3">
    <source>
        <dbReference type="Google" id="ProtNLM"/>
    </source>
</evidence>
<dbReference type="STRING" id="3818.A0A444XEB4"/>
<comment type="caution">
    <text evidence="1">The sequence shown here is derived from an EMBL/GenBank/DDBJ whole genome shotgun (WGS) entry which is preliminary data.</text>
</comment>
<evidence type="ECO:0000313" key="1">
    <source>
        <dbReference type="EMBL" id="RYQ88069.1"/>
    </source>
</evidence>
<accession>A0A444XEB4</accession>
<gene>
    <name evidence="1" type="ORF">Ahy_B09g095494</name>
</gene>
<organism evidence="1 2">
    <name type="scientific">Arachis hypogaea</name>
    <name type="common">Peanut</name>
    <dbReference type="NCBI Taxonomy" id="3818"/>
    <lineage>
        <taxon>Eukaryota</taxon>
        <taxon>Viridiplantae</taxon>
        <taxon>Streptophyta</taxon>
        <taxon>Embryophyta</taxon>
        <taxon>Tracheophyta</taxon>
        <taxon>Spermatophyta</taxon>
        <taxon>Magnoliopsida</taxon>
        <taxon>eudicotyledons</taxon>
        <taxon>Gunneridae</taxon>
        <taxon>Pentapetalae</taxon>
        <taxon>rosids</taxon>
        <taxon>fabids</taxon>
        <taxon>Fabales</taxon>
        <taxon>Fabaceae</taxon>
        <taxon>Papilionoideae</taxon>
        <taxon>50 kb inversion clade</taxon>
        <taxon>dalbergioids sensu lato</taxon>
        <taxon>Dalbergieae</taxon>
        <taxon>Pterocarpus clade</taxon>
        <taxon>Arachis</taxon>
    </lineage>
</organism>
<dbReference type="Proteomes" id="UP000289738">
    <property type="component" value="Chromosome B09"/>
</dbReference>
<proteinExistence type="predicted"/>
<dbReference type="PANTHER" id="PTHR45786">
    <property type="entry name" value="DNA BINDING PROTEIN-LIKE"/>
    <property type="match status" value="1"/>
</dbReference>
<dbReference type="AlphaFoldDB" id="A0A444XEB4"/>
<keyword evidence="2" id="KW-1185">Reference proteome</keyword>
<evidence type="ECO:0000313" key="2">
    <source>
        <dbReference type="Proteomes" id="UP000289738"/>
    </source>
</evidence>
<dbReference type="EMBL" id="SDMP01000019">
    <property type="protein sequence ID" value="RYQ88069.1"/>
    <property type="molecule type" value="Genomic_DNA"/>
</dbReference>
<reference evidence="1 2" key="1">
    <citation type="submission" date="2019-01" db="EMBL/GenBank/DDBJ databases">
        <title>Sequencing of cultivated peanut Arachis hypogaea provides insights into genome evolution and oil improvement.</title>
        <authorList>
            <person name="Chen X."/>
        </authorList>
    </citation>
    <scope>NUCLEOTIDE SEQUENCE [LARGE SCALE GENOMIC DNA]</scope>
    <source>
        <strain evidence="2">cv. Fuhuasheng</strain>
        <tissue evidence="1">Leaves</tissue>
    </source>
</reference>
<sequence>MASLVIDFLSKRKNLPFLQITSDLLLFILRMDDYLPSAHSIEESIILQDTPIINANFILSDDSEIHDPTVNSWNELRSPIDHPLFSQSEIQGCLDIGDPVYTCLYCGASFWLLERVEKWSRINQPLFALCCFQGKIQLPYLQKAPNLLYILIHGHDSKSLLFQKKIRYYNSMFAFTSFGGKVIDSVNDGTGPPQFIISGQNYHRIESLLPQAGQVPKFVQLYIYDTEHELTHREGIFGQSLNIDRQLIIDLTQMIDQHNPIAQSFRRVREFHENHPSEVFSLKLFSQRERDRRVYNYPSCDEVAALVVGDFDSSDTGRDVIVKSVAGQLQRIYETHALYWPL</sequence>
<protein>
    <recommendedName>
        <fullName evidence="3">Helitron helicase-like domain-containing protein</fullName>
    </recommendedName>
</protein>
<dbReference type="PANTHER" id="PTHR45786:SF74">
    <property type="entry name" value="ATP-DEPENDENT DNA HELICASE"/>
    <property type="match status" value="1"/>
</dbReference>
<name>A0A444XEB4_ARAHY</name>